<dbReference type="OrthoDB" id="9814495at2"/>
<feature type="domain" description="HTH luxR-type" evidence="4">
    <location>
        <begin position="153"/>
        <end position="218"/>
    </location>
</feature>
<dbReference type="RefSeq" id="WP_015827519.1">
    <property type="nucleotide sequence ID" value="NC_012982.1"/>
</dbReference>
<dbReference type="InterPro" id="IPR016032">
    <property type="entry name" value="Sig_transdc_resp-reg_C-effctor"/>
</dbReference>
<dbReference type="GO" id="GO:0003677">
    <property type="term" value="F:DNA binding"/>
    <property type="evidence" value="ECO:0007669"/>
    <property type="project" value="UniProtKB-KW"/>
</dbReference>
<evidence type="ECO:0000256" key="2">
    <source>
        <dbReference type="ARBA" id="ARBA00023125"/>
    </source>
</evidence>
<dbReference type="Pfam" id="PF00072">
    <property type="entry name" value="Response_reg"/>
    <property type="match status" value="1"/>
</dbReference>
<organism evidence="6 7">
    <name type="scientific">Hirschia baltica (strain ATCC 49814 / DSM 5838 / IFAM 1418)</name>
    <dbReference type="NCBI Taxonomy" id="582402"/>
    <lineage>
        <taxon>Bacteria</taxon>
        <taxon>Pseudomonadati</taxon>
        <taxon>Pseudomonadota</taxon>
        <taxon>Alphaproteobacteria</taxon>
        <taxon>Hyphomonadales</taxon>
        <taxon>Hyphomonadaceae</taxon>
        <taxon>Hirschia</taxon>
    </lineage>
</organism>
<dbReference type="CDD" id="cd06170">
    <property type="entry name" value="LuxR_C_like"/>
    <property type="match status" value="1"/>
</dbReference>
<dbReference type="PANTHER" id="PTHR45566:SF1">
    <property type="entry name" value="HTH-TYPE TRANSCRIPTIONAL REGULATOR YHJB-RELATED"/>
    <property type="match status" value="1"/>
</dbReference>
<dbReference type="KEGG" id="hba:Hbal_1681"/>
<proteinExistence type="predicted"/>
<dbReference type="InterPro" id="IPR051015">
    <property type="entry name" value="EvgA-like"/>
</dbReference>
<evidence type="ECO:0000256" key="1">
    <source>
        <dbReference type="ARBA" id="ARBA00022553"/>
    </source>
</evidence>
<dbReference type="SMART" id="SM00448">
    <property type="entry name" value="REC"/>
    <property type="match status" value="1"/>
</dbReference>
<dbReference type="GO" id="GO:0000160">
    <property type="term" value="P:phosphorelay signal transduction system"/>
    <property type="evidence" value="ECO:0007669"/>
    <property type="project" value="InterPro"/>
</dbReference>
<reference evidence="7" key="1">
    <citation type="journal article" date="2011" name="J. Bacteriol.">
        <title>Genome sequences of eight morphologically diverse alphaproteobacteria.</title>
        <authorList>
            <consortium name="US DOE Joint Genome Institute"/>
            <person name="Brown P.J."/>
            <person name="Kysela D.T."/>
            <person name="Buechlein A."/>
            <person name="Hemmerich C."/>
            <person name="Brun Y.V."/>
        </authorList>
    </citation>
    <scope>NUCLEOTIDE SEQUENCE [LARGE SCALE GENOMIC DNA]</scope>
    <source>
        <strain evidence="7">ATCC 49814 / DSM 5838 / IFAM 1418</strain>
    </source>
</reference>
<sequence length="220" mass="23609">MGDDEHELEIKRSSSLLIVDDHPLFRDALAAAASLNPNIRSTYFAGSVLEACECLKSSLPDLVLLDLNLKDTTGLESLITLQAQVPSQRVAIVTATEDREIIERAMALGAVGYIPKSLDMNSLKGAISDLLSGENWTPPEFQQAIEPSPASEIASRLASLTPAQRRVLSGLKSGLLNKQIAYEMGISEATVKAHMTAIFRKLGVASRTQALLSLQAVVAI</sequence>
<dbReference type="InterPro" id="IPR011006">
    <property type="entry name" value="CheY-like_superfamily"/>
</dbReference>
<dbReference type="PROSITE" id="PS50043">
    <property type="entry name" value="HTH_LUXR_2"/>
    <property type="match status" value="1"/>
</dbReference>
<dbReference type="GO" id="GO:0006355">
    <property type="term" value="P:regulation of DNA-templated transcription"/>
    <property type="evidence" value="ECO:0007669"/>
    <property type="project" value="InterPro"/>
</dbReference>
<dbReference type="Gene3D" id="3.40.50.2300">
    <property type="match status" value="1"/>
</dbReference>
<dbReference type="CDD" id="cd17535">
    <property type="entry name" value="REC_NarL-like"/>
    <property type="match status" value="1"/>
</dbReference>
<dbReference type="PRINTS" id="PR00038">
    <property type="entry name" value="HTHLUXR"/>
</dbReference>
<dbReference type="SMART" id="SM00421">
    <property type="entry name" value="HTH_LUXR"/>
    <property type="match status" value="1"/>
</dbReference>
<dbReference type="HOGENOM" id="CLU_000445_90_8_5"/>
<dbReference type="SUPFAM" id="SSF52172">
    <property type="entry name" value="CheY-like"/>
    <property type="match status" value="1"/>
</dbReference>
<keyword evidence="7" id="KW-1185">Reference proteome</keyword>
<accession>C6XJS4</accession>
<evidence type="ECO:0000256" key="3">
    <source>
        <dbReference type="PROSITE-ProRule" id="PRU00169"/>
    </source>
</evidence>
<dbReference type="eggNOG" id="COG2197">
    <property type="taxonomic scope" value="Bacteria"/>
</dbReference>
<dbReference type="InterPro" id="IPR001789">
    <property type="entry name" value="Sig_transdc_resp-reg_receiver"/>
</dbReference>
<dbReference type="Gene3D" id="1.10.10.10">
    <property type="entry name" value="Winged helix-like DNA-binding domain superfamily/Winged helix DNA-binding domain"/>
    <property type="match status" value="1"/>
</dbReference>
<dbReference type="PROSITE" id="PS50110">
    <property type="entry name" value="RESPONSE_REGULATORY"/>
    <property type="match status" value="1"/>
</dbReference>
<evidence type="ECO:0000313" key="6">
    <source>
        <dbReference type="EMBL" id="ACT59369.1"/>
    </source>
</evidence>
<dbReference type="AlphaFoldDB" id="C6XJS4"/>
<feature type="domain" description="Response regulatory" evidence="5">
    <location>
        <begin position="15"/>
        <end position="131"/>
    </location>
</feature>
<dbReference type="InterPro" id="IPR000792">
    <property type="entry name" value="Tscrpt_reg_LuxR_C"/>
</dbReference>
<dbReference type="STRING" id="582402.Hbal_1681"/>
<dbReference type="Proteomes" id="UP000002745">
    <property type="component" value="Chromosome"/>
</dbReference>
<gene>
    <name evidence="6" type="ordered locus">Hbal_1681</name>
</gene>
<dbReference type="PROSITE" id="PS00622">
    <property type="entry name" value="HTH_LUXR_1"/>
    <property type="match status" value="1"/>
</dbReference>
<feature type="modified residue" description="4-aspartylphosphate" evidence="3">
    <location>
        <position position="66"/>
    </location>
</feature>
<keyword evidence="2" id="KW-0238">DNA-binding</keyword>
<keyword evidence="1 3" id="KW-0597">Phosphoprotein</keyword>
<protein>
    <submittedName>
        <fullName evidence="6">Two component transcriptional regulator, LuxR family</fullName>
    </submittedName>
</protein>
<evidence type="ECO:0000259" key="5">
    <source>
        <dbReference type="PROSITE" id="PS50110"/>
    </source>
</evidence>
<dbReference type="Pfam" id="PF00196">
    <property type="entry name" value="GerE"/>
    <property type="match status" value="1"/>
</dbReference>
<dbReference type="InterPro" id="IPR058245">
    <property type="entry name" value="NreC/VraR/RcsB-like_REC"/>
</dbReference>
<dbReference type="PANTHER" id="PTHR45566">
    <property type="entry name" value="HTH-TYPE TRANSCRIPTIONAL REGULATOR YHJB-RELATED"/>
    <property type="match status" value="1"/>
</dbReference>
<evidence type="ECO:0000313" key="7">
    <source>
        <dbReference type="Proteomes" id="UP000002745"/>
    </source>
</evidence>
<dbReference type="InterPro" id="IPR036388">
    <property type="entry name" value="WH-like_DNA-bd_sf"/>
</dbReference>
<dbReference type="EMBL" id="CP001678">
    <property type="protein sequence ID" value="ACT59369.1"/>
    <property type="molecule type" value="Genomic_DNA"/>
</dbReference>
<name>C6XJS4_HIRBI</name>
<dbReference type="SUPFAM" id="SSF46894">
    <property type="entry name" value="C-terminal effector domain of the bipartite response regulators"/>
    <property type="match status" value="1"/>
</dbReference>
<evidence type="ECO:0000259" key="4">
    <source>
        <dbReference type="PROSITE" id="PS50043"/>
    </source>
</evidence>